<dbReference type="GeneID" id="19316962"/>
<evidence type="ECO:0000256" key="3">
    <source>
        <dbReference type="ARBA" id="ARBA00023002"/>
    </source>
</evidence>
<name>A0A061HAZ7_9BASI</name>
<organism evidence="4 5">
    <name type="scientific">Pseudozyma flocculosa PF-1</name>
    <dbReference type="NCBI Taxonomy" id="1277687"/>
    <lineage>
        <taxon>Eukaryota</taxon>
        <taxon>Fungi</taxon>
        <taxon>Dikarya</taxon>
        <taxon>Basidiomycota</taxon>
        <taxon>Ustilaginomycotina</taxon>
        <taxon>Ustilaginomycetes</taxon>
        <taxon>Ustilaginales</taxon>
        <taxon>Ustilaginaceae</taxon>
        <taxon>Pseudozyma</taxon>
    </lineage>
</organism>
<evidence type="ECO:0000256" key="2">
    <source>
        <dbReference type="ARBA" id="ARBA00022857"/>
    </source>
</evidence>
<evidence type="ECO:0000256" key="1">
    <source>
        <dbReference type="ARBA" id="ARBA00006484"/>
    </source>
</evidence>
<dbReference type="InterPro" id="IPR002347">
    <property type="entry name" value="SDR_fam"/>
</dbReference>
<dbReference type="SUPFAM" id="SSF51735">
    <property type="entry name" value="NAD(P)-binding Rossmann-fold domains"/>
    <property type="match status" value="1"/>
</dbReference>
<evidence type="ECO:0000313" key="4">
    <source>
        <dbReference type="EMBL" id="EPQ29629.1"/>
    </source>
</evidence>
<dbReference type="eggNOG" id="KOG1208">
    <property type="taxonomic scope" value="Eukaryota"/>
</dbReference>
<dbReference type="InterPro" id="IPR036291">
    <property type="entry name" value="NAD(P)-bd_dom_sf"/>
</dbReference>
<reference evidence="4 5" key="1">
    <citation type="journal article" date="2013" name="Plant Cell">
        <title>The transition from a phytopathogenic smut ancestor to an anamorphic biocontrol agent deciphered by comparative whole-genome analysis.</title>
        <authorList>
            <person name="Lefebvre F."/>
            <person name="Joly D.L."/>
            <person name="Labbe C."/>
            <person name="Teichmann B."/>
            <person name="Linning R."/>
            <person name="Belzile F."/>
            <person name="Bakkeren G."/>
            <person name="Belanger R.R."/>
        </authorList>
    </citation>
    <scope>NUCLEOTIDE SEQUENCE [LARGE SCALE GENOMIC DNA]</scope>
    <source>
        <strain evidence="4 5">PF-1</strain>
    </source>
</reference>
<dbReference type="PRINTS" id="PR00081">
    <property type="entry name" value="GDHRDH"/>
</dbReference>
<protein>
    <recommendedName>
        <fullName evidence="6">NAD(P)-binding protein</fullName>
    </recommendedName>
</protein>
<accession>A0A061HAZ7</accession>
<dbReference type="AlphaFoldDB" id="A0A061HAZ7"/>
<dbReference type="HOGENOM" id="CLU_010194_44_6_1"/>
<sequence>MSSVLTIIRELTSDPCWRPKPPHWEPERDMKSLSGKVALVTGPTAGIGYETVRQLVLSDAKVYLFGRNVAKMEKTRDVLRSECEATLREKVKEGDLRYNGKAGDMVLVQCDLSSLQSIKRAAEEFLAKEDRLDLLFGNAGLVTGGKTEEGYELMLGTNTLGHHALVRLLLPAIQKAAADPSNQPGATRIVLTASGAHRFVDKPINMSPEGLDDYKRGKLSSSAHLYGRSKMGNIYTAQKLAALSQASNDGIVSCAVHPGAIQSDLGGSNFVTARFKKMLLYPAAVGAVTQLWGAVGADKDEVNGKYLIPYARVGELNELGRNTEARDQVWKWCEEQCLKHGLIDRVIE</sequence>
<dbReference type="PANTHER" id="PTHR24320">
    <property type="entry name" value="RETINOL DEHYDROGENASE"/>
    <property type="match status" value="1"/>
</dbReference>
<keyword evidence="2" id="KW-0521">NADP</keyword>
<dbReference type="OrthoDB" id="191139at2759"/>
<keyword evidence="3" id="KW-0560">Oxidoreductase</keyword>
<dbReference type="KEGG" id="pfp:PFL1_02848"/>
<comment type="similarity">
    <text evidence="1">Belongs to the short-chain dehydrogenases/reductases (SDR) family.</text>
</comment>
<dbReference type="GO" id="GO:0016491">
    <property type="term" value="F:oxidoreductase activity"/>
    <property type="evidence" value="ECO:0007669"/>
    <property type="project" value="UniProtKB-KW"/>
</dbReference>
<evidence type="ECO:0000313" key="5">
    <source>
        <dbReference type="Proteomes" id="UP000053664"/>
    </source>
</evidence>
<dbReference type="RefSeq" id="XP_007878553.1">
    <property type="nucleotide sequence ID" value="XM_007880362.1"/>
</dbReference>
<evidence type="ECO:0008006" key="6">
    <source>
        <dbReference type="Google" id="ProtNLM"/>
    </source>
</evidence>
<dbReference type="Gene3D" id="3.40.50.720">
    <property type="entry name" value="NAD(P)-binding Rossmann-like Domain"/>
    <property type="match status" value="1"/>
</dbReference>
<dbReference type="Proteomes" id="UP000053664">
    <property type="component" value="Unassembled WGS sequence"/>
</dbReference>
<proteinExistence type="inferred from homology"/>
<dbReference type="Pfam" id="PF00106">
    <property type="entry name" value="adh_short"/>
    <property type="match status" value="1"/>
</dbReference>
<dbReference type="EMBL" id="KE361630">
    <property type="protein sequence ID" value="EPQ29629.1"/>
    <property type="molecule type" value="Genomic_DNA"/>
</dbReference>
<gene>
    <name evidence="4" type="ORF">PFL1_02848</name>
</gene>
<dbReference type="PANTHER" id="PTHR24320:SF282">
    <property type="entry name" value="WW DOMAIN-CONTAINING OXIDOREDUCTASE"/>
    <property type="match status" value="1"/>
</dbReference>